<evidence type="ECO:0000313" key="1">
    <source>
        <dbReference type="EMBL" id="VAX31460.1"/>
    </source>
</evidence>
<dbReference type="InterPro" id="IPR029046">
    <property type="entry name" value="LolA/LolB/LppX"/>
</dbReference>
<dbReference type="Gene3D" id="2.50.20.10">
    <property type="entry name" value="Lipoprotein localisation LolA/LolB/LppX"/>
    <property type="match status" value="1"/>
</dbReference>
<dbReference type="CDD" id="cd16325">
    <property type="entry name" value="LolA"/>
    <property type="match status" value="1"/>
</dbReference>
<reference evidence="1" key="1">
    <citation type="submission" date="2018-06" db="EMBL/GenBank/DDBJ databases">
        <authorList>
            <person name="Zhirakovskaya E."/>
        </authorList>
    </citation>
    <scope>NUCLEOTIDE SEQUENCE</scope>
</reference>
<dbReference type="SUPFAM" id="SSF89392">
    <property type="entry name" value="Prokaryotic lipoproteins and lipoprotein localization factors"/>
    <property type="match status" value="1"/>
</dbReference>
<dbReference type="InterPro" id="IPR004564">
    <property type="entry name" value="OM_lipoprot_carrier_LolA-like"/>
</dbReference>
<sequence>MKRCLHTARYVIFFMAVFLILPFPAISADGVPLSKLRAVYKNLQTLEGRFTQVTYIKDLDREETFKGIFYLKIPDRMRWKYTEGSTDEIYLTGNEMVIDQPSESQVFISSMDGYGLSSSPLRILLDLDKLENNFNLKSREGHIFMTPRGKKTVVNSIELVLSGNDFPLEKIRLLDRYANRTEITLMDVKINTNLKDSLFLFTPPAGTTIIRQ</sequence>
<name>A0A3B1D9E4_9ZZZZ</name>
<organism evidence="1">
    <name type="scientific">hydrothermal vent metagenome</name>
    <dbReference type="NCBI Taxonomy" id="652676"/>
    <lineage>
        <taxon>unclassified sequences</taxon>
        <taxon>metagenomes</taxon>
        <taxon>ecological metagenomes</taxon>
    </lineage>
</organism>
<protein>
    <recommendedName>
        <fullName evidence="2">Outer-membrane lipoprotein carrier protein</fullName>
    </recommendedName>
</protein>
<dbReference type="AlphaFoldDB" id="A0A3B1D9E4"/>
<dbReference type="PANTHER" id="PTHR35869:SF1">
    <property type="entry name" value="OUTER-MEMBRANE LIPOPROTEIN CARRIER PROTEIN"/>
    <property type="match status" value="1"/>
</dbReference>
<dbReference type="EMBL" id="UOGI01000107">
    <property type="protein sequence ID" value="VAX31460.1"/>
    <property type="molecule type" value="Genomic_DNA"/>
</dbReference>
<evidence type="ECO:0008006" key="2">
    <source>
        <dbReference type="Google" id="ProtNLM"/>
    </source>
</evidence>
<accession>A0A3B1D9E4</accession>
<gene>
    <name evidence="1" type="ORF">MNBD_NITROSPIRAE03-1533</name>
</gene>
<proteinExistence type="predicted"/>
<dbReference type="Pfam" id="PF03548">
    <property type="entry name" value="LolA"/>
    <property type="match status" value="1"/>
</dbReference>
<dbReference type="PANTHER" id="PTHR35869">
    <property type="entry name" value="OUTER-MEMBRANE LIPOPROTEIN CARRIER PROTEIN"/>
    <property type="match status" value="1"/>
</dbReference>